<sequence>MVTTAIWKALYTPGHDAACLIEGDQGWVLEGCAVYLAEGLPTSLNYRLELAANWETQSGSVRGYTGGEPIEHQIHRDADGWLLNGVRQDGLHDVKDLDFGFTPATNFAQLRRMNLAVGDECKFAVAWMDLDSATLQPLSQIYKRLSKWSYDYNSPQGPYRATLELQANGFVSLYPNLWQAEPS</sequence>
<dbReference type="KEGG" id="spii:G7077_02675"/>
<dbReference type="Proteomes" id="UP000503222">
    <property type="component" value="Chromosome"/>
</dbReference>
<name>A0A6G7YMK7_9SPHN</name>
<dbReference type="Pfam" id="PF06475">
    <property type="entry name" value="Glycolipid_bind"/>
    <property type="match status" value="1"/>
</dbReference>
<gene>
    <name evidence="1" type="ORF">G7077_02675</name>
</gene>
<evidence type="ECO:0000313" key="1">
    <source>
        <dbReference type="EMBL" id="QIK77979.1"/>
    </source>
</evidence>
<dbReference type="SUPFAM" id="SSF159275">
    <property type="entry name" value="PA1994-like"/>
    <property type="match status" value="1"/>
</dbReference>
<protein>
    <submittedName>
        <fullName evidence="1">Putative glycolipid-binding domain-containing protein</fullName>
    </submittedName>
</protein>
<dbReference type="AlphaFoldDB" id="A0A6G7YMK7"/>
<dbReference type="EMBL" id="CP049869">
    <property type="protein sequence ID" value="QIK77979.1"/>
    <property type="molecule type" value="Genomic_DNA"/>
</dbReference>
<accession>A0A6G7YMK7</accession>
<keyword evidence="2" id="KW-1185">Reference proteome</keyword>
<proteinExistence type="predicted"/>
<dbReference type="InterPro" id="IPR009467">
    <property type="entry name" value="Glycolipid-bd_prot_put"/>
</dbReference>
<reference evidence="1 2" key="1">
    <citation type="submission" date="2020-03" db="EMBL/GenBank/DDBJ databases">
        <title>Sphingomonas sp. nov., isolated from fish.</title>
        <authorList>
            <person name="Hyun D.-W."/>
            <person name="Bae J.-W."/>
        </authorList>
    </citation>
    <scope>NUCLEOTIDE SEQUENCE [LARGE SCALE GENOMIC DNA]</scope>
    <source>
        <strain evidence="1 2">HDW15B</strain>
    </source>
</reference>
<evidence type="ECO:0000313" key="2">
    <source>
        <dbReference type="Proteomes" id="UP000503222"/>
    </source>
</evidence>
<dbReference type="RefSeq" id="WP_166410374.1">
    <property type="nucleotide sequence ID" value="NZ_CP049869.1"/>
</dbReference>
<organism evidence="1 2">
    <name type="scientific">Sphingomonas piscis</name>
    <dbReference type="NCBI Taxonomy" id="2714943"/>
    <lineage>
        <taxon>Bacteria</taxon>
        <taxon>Pseudomonadati</taxon>
        <taxon>Pseudomonadota</taxon>
        <taxon>Alphaproteobacteria</taxon>
        <taxon>Sphingomonadales</taxon>
        <taxon>Sphingomonadaceae</taxon>
        <taxon>Sphingomonas</taxon>
    </lineage>
</organism>